<dbReference type="InterPro" id="IPR029063">
    <property type="entry name" value="SAM-dependent_MTases_sf"/>
</dbReference>
<dbReference type="PANTHER" id="PTHR12843:SF5">
    <property type="entry name" value="EEF1A LYSINE METHYLTRANSFERASE 2"/>
    <property type="match status" value="1"/>
</dbReference>
<evidence type="ECO:0000313" key="2">
    <source>
        <dbReference type="EMBL" id="SET53967.1"/>
    </source>
</evidence>
<dbReference type="PANTHER" id="PTHR12843">
    <property type="entry name" value="PROTEIN-LYSINE N-METHYLTRANSFERASE METTL10"/>
    <property type="match status" value="1"/>
</dbReference>
<dbReference type="Pfam" id="PF13649">
    <property type="entry name" value="Methyltransf_25"/>
    <property type="match status" value="1"/>
</dbReference>
<keyword evidence="2" id="KW-0808">Transferase</keyword>
<dbReference type="GO" id="GO:0032259">
    <property type="term" value="P:methylation"/>
    <property type="evidence" value="ECO:0007669"/>
    <property type="project" value="UniProtKB-KW"/>
</dbReference>
<sequence length="215" mass="23901">MATPTATGAKQHWETVYDTRQPHQVSWTQAVPATSLEFIRGFALPRQAPIIDVGGGDSRLVDYLLAEGYENLTVLDISGAALGRARQRLGPAAASRVQWLEADVRDFRPPQTYALWHDRAAFHFLTAAPDVERYLALARAAVVPGGYLTMGTFSPAGPTACGGLPIRQYSEQQLTEQLHRGFRKLRCRTEDHLTPFQTTQNFLFCSFRRQLVASV</sequence>
<keyword evidence="2" id="KW-0489">Methyltransferase</keyword>
<dbReference type="OrthoDB" id="9788660at2"/>
<dbReference type="Proteomes" id="UP000198697">
    <property type="component" value="Unassembled WGS sequence"/>
</dbReference>
<name>A0A1I0FA03_9BACT</name>
<evidence type="ECO:0000313" key="3">
    <source>
        <dbReference type="Proteomes" id="UP000198697"/>
    </source>
</evidence>
<dbReference type="GO" id="GO:0008168">
    <property type="term" value="F:methyltransferase activity"/>
    <property type="evidence" value="ECO:0007669"/>
    <property type="project" value="UniProtKB-KW"/>
</dbReference>
<dbReference type="STRING" id="82805.SAMN04487998_2153"/>
<accession>A0A1I0FA03</accession>
<feature type="domain" description="Methyltransferase" evidence="1">
    <location>
        <begin position="50"/>
        <end position="146"/>
    </location>
</feature>
<reference evidence="3" key="1">
    <citation type="submission" date="2016-10" db="EMBL/GenBank/DDBJ databases">
        <authorList>
            <person name="Varghese N."/>
            <person name="Submissions S."/>
        </authorList>
    </citation>
    <scope>NUCLEOTIDE SEQUENCE [LARGE SCALE GENOMIC DNA]</scope>
    <source>
        <strain evidence="3">DSM 15310</strain>
    </source>
</reference>
<dbReference type="EMBL" id="FOHS01000002">
    <property type="protein sequence ID" value="SET53967.1"/>
    <property type="molecule type" value="Genomic_DNA"/>
</dbReference>
<evidence type="ECO:0000259" key="1">
    <source>
        <dbReference type="Pfam" id="PF13649"/>
    </source>
</evidence>
<dbReference type="CDD" id="cd02440">
    <property type="entry name" value="AdoMet_MTases"/>
    <property type="match status" value="1"/>
</dbReference>
<proteinExistence type="predicted"/>
<protein>
    <submittedName>
        <fullName evidence="2">Methyltransferase domain-containing protein</fullName>
    </submittedName>
</protein>
<dbReference type="RefSeq" id="WP_092771206.1">
    <property type="nucleotide sequence ID" value="NZ_FOHS01000002.1"/>
</dbReference>
<dbReference type="SUPFAM" id="SSF53335">
    <property type="entry name" value="S-adenosyl-L-methionine-dependent methyltransferases"/>
    <property type="match status" value="1"/>
</dbReference>
<dbReference type="InterPro" id="IPR041698">
    <property type="entry name" value="Methyltransf_25"/>
</dbReference>
<keyword evidence="3" id="KW-1185">Reference proteome</keyword>
<gene>
    <name evidence="2" type="ORF">SAMN04487998_2153</name>
</gene>
<dbReference type="AlphaFoldDB" id="A0A1I0FA03"/>
<organism evidence="2 3">
    <name type="scientific">Hymenobacter actinosclerus</name>
    <dbReference type="NCBI Taxonomy" id="82805"/>
    <lineage>
        <taxon>Bacteria</taxon>
        <taxon>Pseudomonadati</taxon>
        <taxon>Bacteroidota</taxon>
        <taxon>Cytophagia</taxon>
        <taxon>Cytophagales</taxon>
        <taxon>Hymenobacteraceae</taxon>
        <taxon>Hymenobacter</taxon>
    </lineage>
</organism>
<dbReference type="Gene3D" id="3.40.50.150">
    <property type="entry name" value="Vaccinia Virus protein VP39"/>
    <property type="match status" value="1"/>
</dbReference>